<dbReference type="KEGG" id="apuu:APUU_11864A"/>
<reference evidence="1" key="2">
    <citation type="submission" date="2021-02" db="EMBL/GenBank/DDBJ databases">
        <title>Aspergillus puulaauensis MK2 genome sequence.</title>
        <authorList>
            <person name="Futagami T."/>
            <person name="Mori K."/>
            <person name="Kadooka C."/>
            <person name="Tanaka T."/>
        </authorList>
    </citation>
    <scope>NUCLEOTIDE SEQUENCE</scope>
    <source>
        <strain evidence="1">MK2</strain>
    </source>
</reference>
<dbReference type="EMBL" id="AP024443">
    <property type="protein sequence ID" value="BCS19036.1"/>
    <property type="molecule type" value="Genomic_DNA"/>
</dbReference>
<proteinExistence type="predicted"/>
<protein>
    <submittedName>
        <fullName evidence="1">Uncharacterized protein</fullName>
    </submittedName>
</protein>
<dbReference type="RefSeq" id="XP_041551230.1">
    <property type="nucleotide sequence ID" value="XM_041698001.1"/>
</dbReference>
<name>A0A7R7XCS1_9EURO</name>
<evidence type="ECO:0000313" key="1">
    <source>
        <dbReference type="EMBL" id="BCS19036.1"/>
    </source>
</evidence>
<dbReference type="Proteomes" id="UP000654913">
    <property type="component" value="Chromosome 1"/>
</dbReference>
<reference evidence="1" key="1">
    <citation type="submission" date="2021-01" db="EMBL/GenBank/DDBJ databases">
        <authorList>
            <consortium name="Aspergillus puulaauensis MK2 genome sequencing consortium"/>
            <person name="Kazuki M."/>
            <person name="Futagami T."/>
        </authorList>
    </citation>
    <scope>NUCLEOTIDE SEQUENCE</scope>
    <source>
        <strain evidence="1">MK2</strain>
    </source>
</reference>
<keyword evidence="2" id="KW-1185">Reference proteome</keyword>
<organism evidence="1 2">
    <name type="scientific">Aspergillus puulaauensis</name>
    <dbReference type="NCBI Taxonomy" id="1220207"/>
    <lineage>
        <taxon>Eukaryota</taxon>
        <taxon>Fungi</taxon>
        <taxon>Dikarya</taxon>
        <taxon>Ascomycota</taxon>
        <taxon>Pezizomycotina</taxon>
        <taxon>Eurotiomycetes</taxon>
        <taxon>Eurotiomycetidae</taxon>
        <taxon>Eurotiales</taxon>
        <taxon>Aspergillaceae</taxon>
        <taxon>Aspergillus</taxon>
    </lineage>
</organism>
<dbReference type="GeneID" id="64969041"/>
<dbReference type="AlphaFoldDB" id="A0A7R7XCS1"/>
<accession>A0A7R7XCS1</accession>
<evidence type="ECO:0000313" key="2">
    <source>
        <dbReference type="Proteomes" id="UP000654913"/>
    </source>
</evidence>
<gene>
    <name evidence="1" type="ORF">APUU_11864A</name>
</gene>
<sequence>MLIVNTERRRSRSLPTAFSIVITDHRCGAVWFLVRRAEMQVSCLFLPRCEDESLLDGRHLSGSELRSDVDIYSVEPAALRLSGSVLRGVEDSGHHASKFRALKQAKFADLH</sequence>